<evidence type="ECO:0000256" key="3">
    <source>
        <dbReference type="PROSITE-ProRule" id="PRU00708"/>
    </source>
</evidence>
<gene>
    <name evidence="4" type="ORF">C3L33_12330</name>
</gene>
<dbReference type="Pfam" id="PF13041">
    <property type="entry name" value="PPR_2"/>
    <property type="match status" value="1"/>
</dbReference>
<dbReference type="NCBIfam" id="TIGR00756">
    <property type="entry name" value="PPR"/>
    <property type="match status" value="2"/>
</dbReference>
<dbReference type="Gene3D" id="1.25.40.10">
    <property type="entry name" value="Tetratricopeptide repeat domain"/>
    <property type="match status" value="1"/>
</dbReference>
<evidence type="ECO:0000256" key="1">
    <source>
        <dbReference type="ARBA" id="ARBA00007626"/>
    </source>
</evidence>
<feature type="repeat" description="PPR" evidence="3">
    <location>
        <begin position="44"/>
        <end position="78"/>
    </location>
</feature>
<dbReference type="EMBL" id="QEFC01001806">
    <property type="protein sequence ID" value="KAE9455769.1"/>
    <property type="molecule type" value="Genomic_DNA"/>
</dbReference>
<keyword evidence="2" id="KW-0677">Repeat</keyword>
<evidence type="ECO:0008006" key="6">
    <source>
        <dbReference type="Google" id="ProtNLM"/>
    </source>
</evidence>
<reference evidence="4 5" key="1">
    <citation type="journal article" date="2019" name="Genome Biol. Evol.">
        <title>The Rhododendron genome and chromosomal organization provide insight into shared whole-genome duplications across the heath family (Ericaceae).</title>
        <authorList>
            <person name="Soza V.L."/>
            <person name="Lindsley D."/>
            <person name="Waalkes A."/>
            <person name="Ramage E."/>
            <person name="Patwardhan R.P."/>
            <person name="Burton J.N."/>
            <person name="Adey A."/>
            <person name="Kumar A."/>
            <person name="Qiu R."/>
            <person name="Shendure J."/>
            <person name="Hall B."/>
        </authorList>
    </citation>
    <scope>NUCLEOTIDE SEQUENCE [LARGE SCALE GENOMIC DNA]</scope>
    <source>
        <strain evidence="4">RSF 1966-606</strain>
    </source>
</reference>
<evidence type="ECO:0000256" key="2">
    <source>
        <dbReference type="ARBA" id="ARBA00022737"/>
    </source>
</evidence>
<feature type="repeat" description="PPR" evidence="3">
    <location>
        <begin position="9"/>
        <end position="43"/>
    </location>
</feature>
<comment type="caution">
    <text evidence="4">The sequence shown here is derived from an EMBL/GenBank/DDBJ whole genome shotgun (WGS) entry which is preliminary data.</text>
</comment>
<dbReference type="InterPro" id="IPR011990">
    <property type="entry name" value="TPR-like_helical_dom_sf"/>
</dbReference>
<dbReference type="PANTHER" id="PTHR47941">
    <property type="entry name" value="PENTATRICOPEPTIDE REPEAT-CONTAINING PROTEIN 3, MITOCHONDRIAL"/>
    <property type="match status" value="1"/>
</dbReference>
<dbReference type="Proteomes" id="UP000428333">
    <property type="component" value="Linkage Group LG07"/>
</dbReference>
<dbReference type="AlphaFoldDB" id="A0A6A4LK93"/>
<proteinExistence type="inferred from homology"/>
<feature type="non-terminal residue" evidence="4">
    <location>
        <position position="1"/>
    </location>
</feature>
<dbReference type="PROSITE" id="PS51375">
    <property type="entry name" value="PPR"/>
    <property type="match status" value="2"/>
</dbReference>
<name>A0A6A4LK93_9ERIC</name>
<comment type="similarity">
    <text evidence="1">Belongs to the PPR family. P subfamily.</text>
</comment>
<sequence>MIENRGCLDVVMYSILIDALCKNKKPDNARDLFIELSSKGLQLDFNTYDIMICGLRKEGFFDEAKELSVKMEQNGFFPDIGDYKSII</sequence>
<evidence type="ECO:0000313" key="5">
    <source>
        <dbReference type="Proteomes" id="UP000428333"/>
    </source>
</evidence>
<keyword evidence="5" id="KW-1185">Reference proteome</keyword>
<dbReference type="InterPro" id="IPR002885">
    <property type="entry name" value="PPR_rpt"/>
</dbReference>
<dbReference type="OrthoDB" id="185373at2759"/>
<evidence type="ECO:0000313" key="4">
    <source>
        <dbReference type="EMBL" id="KAE9455769.1"/>
    </source>
</evidence>
<protein>
    <recommendedName>
        <fullName evidence="6">Pentacotripeptide-repeat region of PRORP domain-containing protein</fullName>
    </recommendedName>
</protein>
<accession>A0A6A4LK93</accession>
<organism evidence="4 5">
    <name type="scientific">Rhododendron williamsianum</name>
    <dbReference type="NCBI Taxonomy" id="262921"/>
    <lineage>
        <taxon>Eukaryota</taxon>
        <taxon>Viridiplantae</taxon>
        <taxon>Streptophyta</taxon>
        <taxon>Embryophyta</taxon>
        <taxon>Tracheophyta</taxon>
        <taxon>Spermatophyta</taxon>
        <taxon>Magnoliopsida</taxon>
        <taxon>eudicotyledons</taxon>
        <taxon>Gunneridae</taxon>
        <taxon>Pentapetalae</taxon>
        <taxon>asterids</taxon>
        <taxon>Ericales</taxon>
        <taxon>Ericaceae</taxon>
        <taxon>Ericoideae</taxon>
        <taxon>Rhodoreae</taxon>
        <taxon>Rhododendron</taxon>
    </lineage>
</organism>